<gene>
    <name evidence="1" type="ORF">DERF_003881</name>
</gene>
<proteinExistence type="predicted"/>
<sequence length="73" mass="8646">MLNSKTFVANFMPIRTIVIYRGGGSMFLYHSIPPGAFNDLRSRCVENLYFYTNNKHHYYHHDNYTIMSFEVTC</sequence>
<comment type="caution">
    <text evidence="1">The sequence shown here is derived from an EMBL/GenBank/DDBJ whole genome shotgun (WGS) entry which is preliminary data.</text>
</comment>
<reference evidence="1" key="2">
    <citation type="journal article" date="2022" name="Res Sq">
        <title>Comparative Genomics Reveals Insights into the Divergent Evolution of Astigmatic Mites and Household Pest Adaptations.</title>
        <authorList>
            <person name="Xiong Q."/>
            <person name="Wan A.T.-Y."/>
            <person name="Liu X.-Y."/>
            <person name="Fung C.S.-H."/>
            <person name="Xiao X."/>
            <person name="Malainual N."/>
            <person name="Hou J."/>
            <person name="Wang L."/>
            <person name="Wang M."/>
            <person name="Yang K."/>
            <person name="Cui Y."/>
            <person name="Leung E."/>
            <person name="Nong W."/>
            <person name="Shin S.-K."/>
            <person name="Au S."/>
            <person name="Jeong K.Y."/>
            <person name="Chew F.T."/>
            <person name="Hui J."/>
            <person name="Leung T.F."/>
            <person name="Tungtrongchitr A."/>
            <person name="Zhong N."/>
            <person name="Liu Z."/>
            <person name="Tsui S."/>
        </authorList>
    </citation>
    <scope>NUCLEOTIDE SEQUENCE</scope>
    <source>
        <strain evidence="1">Derf</strain>
        <tissue evidence="1">Whole organism</tissue>
    </source>
</reference>
<dbReference type="EMBL" id="ASGP02000001">
    <property type="protein sequence ID" value="KAH9530042.1"/>
    <property type="molecule type" value="Genomic_DNA"/>
</dbReference>
<name>A0A922IFR6_DERFA</name>
<keyword evidence="2" id="KW-1185">Reference proteome</keyword>
<accession>A0A922IFR6</accession>
<protein>
    <submittedName>
        <fullName evidence="1">Uncharacterized protein</fullName>
    </submittedName>
</protein>
<dbReference type="Proteomes" id="UP000790347">
    <property type="component" value="Unassembled WGS sequence"/>
</dbReference>
<dbReference type="AlphaFoldDB" id="A0A922IFR6"/>
<evidence type="ECO:0000313" key="1">
    <source>
        <dbReference type="EMBL" id="KAH9530042.1"/>
    </source>
</evidence>
<evidence type="ECO:0000313" key="2">
    <source>
        <dbReference type="Proteomes" id="UP000790347"/>
    </source>
</evidence>
<organism evidence="1 2">
    <name type="scientific">Dermatophagoides farinae</name>
    <name type="common">American house dust mite</name>
    <dbReference type="NCBI Taxonomy" id="6954"/>
    <lineage>
        <taxon>Eukaryota</taxon>
        <taxon>Metazoa</taxon>
        <taxon>Ecdysozoa</taxon>
        <taxon>Arthropoda</taxon>
        <taxon>Chelicerata</taxon>
        <taxon>Arachnida</taxon>
        <taxon>Acari</taxon>
        <taxon>Acariformes</taxon>
        <taxon>Sarcoptiformes</taxon>
        <taxon>Astigmata</taxon>
        <taxon>Psoroptidia</taxon>
        <taxon>Analgoidea</taxon>
        <taxon>Pyroglyphidae</taxon>
        <taxon>Dermatophagoidinae</taxon>
        <taxon>Dermatophagoides</taxon>
    </lineage>
</organism>
<reference evidence="1" key="1">
    <citation type="submission" date="2013-05" db="EMBL/GenBank/DDBJ databases">
        <authorList>
            <person name="Yim A.K.Y."/>
            <person name="Chan T.F."/>
            <person name="Ji K.M."/>
            <person name="Liu X.Y."/>
            <person name="Zhou J.W."/>
            <person name="Li R.Q."/>
            <person name="Yang K.Y."/>
            <person name="Li J."/>
            <person name="Li M."/>
            <person name="Law P.T.W."/>
            <person name="Wu Y.L."/>
            <person name="Cai Z.L."/>
            <person name="Qin H."/>
            <person name="Bao Y."/>
            <person name="Leung R.K.K."/>
            <person name="Ng P.K.S."/>
            <person name="Zou J."/>
            <person name="Zhong X.J."/>
            <person name="Ran P.X."/>
            <person name="Zhong N.S."/>
            <person name="Liu Z.G."/>
            <person name="Tsui S.K.W."/>
        </authorList>
    </citation>
    <scope>NUCLEOTIDE SEQUENCE</scope>
    <source>
        <strain evidence="1">Derf</strain>
        <tissue evidence="1">Whole organism</tissue>
    </source>
</reference>